<accession>A0A366H2K4</accession>
<feature type="transmembrane region" description="Helical" evidence="7">
    <location>
        <begin position="12"/>
        <end position="29"/>
    </location>
</feature>
<evidence type="ECO:0000256" key="4">
    <source>
        <dbReference type="ARBA" id="ARBA00022692"/>
    </source>
</evidence>
<keyword evidence="3" id="KW-1003">Cell membrane</keyword>
<feature type="transmembrane region" description="Helical" evidence="7">
    <location>
        <begin position="80"/>
        <end position="99"/>
    </location>
</feature>
<dbReference type="InterPro" id="IPR011701">
    <property type="entry name" value="MFS"/>
</dbReference>
<feature type="transmembrane region" description="Helical" evidence="7">
    <location>
        <begin position="375"/>
        <end position="394"/>
    </location>
</feature>
<feature type="transmembrane region" description="Helical" evidence="7">
    <location>
        <begin position="309"/>
        <end position="335"/>
    </location>
</feature>
<dbReference type="RefSeq" id="WP_113934903.1">
    <property type="nucleotide sequence ID" value="NZ_JACCEU010000011.1"/>
</dbReference>
<dbReference type="Proteomes" id="UP000253628">
    <property type="component" value="Unassembled WGS sequence"/>
</dbReference>
<dbReference type="PANTHER" id="PTHR23517">
    <property type="entry name" value="RESISTANCE PROTEIN MDTM, PUTATIVE-RELATED-RELATED"/>
    <property type="match status" value="1"/>
</dbReference>
<dbReference type="SUPFAM" id="SSF103473">
    <property type="entry name" value="MFS general substrate transporter"/>
    <property type="match status" value="1"/>
</dbReference>
<feature type="transmembrane region" description="Helical" evidence="7">
    <location>
        <begin position="252"/>
        <end position="272"/>
    </location>
</feature>
<gene>
    <name evidence="9" type="ORF">DFR37_11564</name>
</gene>
<feature type="transmembrane region" description="Helical" evidence="7">
    <location>
        <begin position="219"/>
        <end position="240"/>
    </location>
</feature>
<evidence type="ECO:0000256" key="7">
    <source>
        <dbReference type="SAM" id="Phobius"/>
    </source>
</evidence>
<name>A0A366H2K4_9BURK</name>
<dbReference type="Pfam" id="PF07690">
    <property type="entry name" value="MFS_1"/>
    <property type="match status" value="1"/>
</dbReference>
<dbReference type="PROSITE" id="PS50850">
    <property type="entry name" value="MFS"/>
    <property type="match status" value="1"/>
</dbReference>
<dbReference type="InterPro" id="IPR036259">
    <property type="entry name" value="MFS_trans_sf"/>
</dbReference>
<evidence type="ECO:0000256" key="2">
    <source>
        <dbReference type="ARBA" id="ARBA00022448"/>
    </source>
</evidence>
<evidence type="ECO:0000313" key="9">
    <source>
        <dbReference type="EMBL" id="RBP35790.1"/>
    </source>
</evidence>
<reference evidence="9 10" key="1">
    <citation type="submission" date="2018-06" db="EMBL/GenBank/DDBJ databases">
        <title>Genomic Encyclopedia of Type Strains, Phase IV (KMG-IV): sequencing the most valuable type-strain genomes for metagenomic binning, comparative biology and taxonomic classification.</title>
        <authorList>
            <person name="Goeker M."/>
        </authorList>
    </citation>
    <scope>NUCLEOTIDE SEQUENCE [LARGE SCALE GENOMIC DNA]</scope>
    <source>
        <strain evidence="9 10">DSM 25520</strain>
    </source>
</reference>
<keyword evidence="10" id="KW-1185">Reference proteome</keyword>
<dbReference type="GO" id="GO:0005886">
    <property type="term" value="C:plasma membrane"/>
    <property type="evidence" value="ECO:0007669"/>
    <property type="project" value="UniProtKB-SubCell"/>
</dbReference>
<evidence type="ECO:0000256" key="5">
    <source>
        <dbReference type="ARBA" id="ARBA00022989"/>
    </source>
</evidence>
<evidence type="ECO:0000313" key="10">
    <source>
        <dbReference type="Proteomes" id="UP000253628"/>
    </source>
</evidence>
<sequence length="403" mass="42168">MIFATRSQLGRWGGFMAVASALGLCFSASSLPTPLYPLYQTAWGIQPSALSYIFTAYMIGVLPSLICFGRLSDTLGRFRIVMISLSMLMLGLFLSAIASGITLLIIARFIIGFGNGLLTTTSVVALAEAHPKRDRHVAAVTTSMAISVAFGLGPVIGGSLAQIGIAPLILPYIVVFAAALLNMLLVLKYRTLLMGPYIRAPLSISPQLALPGAARRGTFFLACGSGFATFAVGSLFASMVPSLLRTALPWKGPLVVGLAFLLMASACVTIQLTQRNVHPFRGMVLGMLGFIIAVTLLVAGLAVHNVVVLAVGMLSVGVGQGYAFMSSAVIAGISADEGRRTANMSTYFLAAYMGATAPIIAVGLLADSIGLEPAIYVYSALIGCLMLALAILAWPRQADPLRG</sequence>
<dbReference type="GO" id="GO:0022857">
    <property type="term" value="F:transmembrane transporter activity"/>
    <property type="evidence" value="ECO:0007669"/>
    <property type="project" value="InterPro"/>
</dbReference>
<protein>
    <submittedName>
        <fullName evidence="9">Putative MFS family arabinose efflux permease</fullName>
    </submittedName>
</protein>
<comment type="subcellular location">
    <subcellularLocation>
        <location evidence="1">Cell membrane</location>
        <topology evidence="1">Multi-pass membrane protein</topology>
    </subcellularLocation>
</comment>
<dbReference type="Gene3D" id="1.20.1250.20">
    <property type="entry name" value="MFS general substrate transporter like domains"/>
    <property type="match status" value="1"/>
</dbReference>
<keyword evidence="2" id="KW-0813">Transport</keyword>
<evidence type="ECO:0000256" key="6">
    <source>
        <dbReference type="ARBA" id="ARBA00023136"/>
    </source>
</evidence>
<feature type="domain" description="Major facilitator superfamily (MFS) profile" evidence="8">
    <location>
        <begin position="1"/>
        <end position="403"/>
    </location>
</feature>
<dbReference type="PANTHER" id="PTHR23517:SF13">
    <property type="entry name" value="MAJOR FACILITATOR SUPERFAMILY MFS_1"/>
    <property type="match status" value="1"/>
</dbReference>
<evidence type="ECO:0000259" key="8">
    <source>
        <dbReference type="PROSITE" id="PS50850"/>
    </source>
</evidence>
<feature type="transmembrane region" description="Helical" evidence="7">
    <location>
        <begin position="49"/>
        <end position="68"/>
    </location>
</feature>
<feature type="transmembrane region" description="Helical" evidence="7">
    <location>
        <begin position="139"/>
        <end position="163"/>
    </location>
</feature>
<dbReference type="InterPro" id="IPR050171">
    <property type="entry name" value="MFS_Transporters"/>
</dbReference>
<evidence type="ECO:0000256" key="1">
    <source>
        <dbReference type="ARBA" id="ARBA00004651"/>
    </source>
</evidence>
<dbReference type="InterPro" id="IPR020846">
    <property type="entry name" value="MFS_dom"/>
</dbReference>
<dbReference type="OrthoDB" id="9810492at2"/>
<evidence type="ECO:0000256" key="3">
    <source>
        <dbReference type="ARBA" id="ARBA00022475"/>
    </source>
</evidence>
<comment type="caution">
    <text evidence="9">The sequence shown here is derived from an EMBL/GenBank/DDBJ whole genome shotgun (WGS) entry which is preliminary data.</text>
</comment>
<organism evidence="9 10">
    <name type="scientific">Eoetvoesiella caeni</name>
    <dbReference type="NCBI Taxonomy" id="645616"/>
    <lineage>
        <taxon>Bacteria</taxon>
        <taxon>Pseudomonadati</taxon>
        <taxon>Pseudomonadota</taxon>
        <taxon>Betaproteobacteria</taxon>
        <taxon>Burkholderiales</taxon>
        <taxon>Alcaligenaceae</taxon>
        <taxon>Eoetvoesiella</taxon>
    </lineage>
</organism>
<feature type="transmembrane region" description="Helical" evidence="7">
    <location>
        <begin position="347"/>
        <end position="369"/>
    </location>
</feature>
<proteinExistence type="predicted"/>
<feature type="transmembrane region" description="Helical" evidence="7">
    <location>
        <begin position="105"/>
        <end position="127"/>
    </location>
</feature>
<keyword evidence="4 7" id="KW-0812">Transmembrane</keyword>
<keyword evidence="6 7" id="KW-0472">Membrane</keyword>
<keyword evidence="5 7" id="KW-1133">Transmembrane helix</keyword>
<dbReference type="AlphaFoldDB" id="A0A366H2K4"/>
<feature type="transmembrane region" description="Helical" evidence="7">
    <location>
        <begin position="284"/>
        <end position="303"/>
    </location>
</feature>
<dbReference type="EMBL" id="QNRQ01000015">
    <property type="protein sequence ID" value="RBP35790.1"/>
    <property type="molecule type" value="Genomic_DNA"/>
</dbReference>
<feature type="transmembrane region" description="Helical" evidence="7">
    <location>
        <begin position="169"/>
        <end position="187"/>
    </location>
</feature>